<evidence type="ECO:0000259" key="3">
    <source>
        <dbReference type="Pfam" id="PF26628"/>
    </source>
</evidence>
<evidence type="ECO:0000313" key="5">
    <source>
        <dbReference type="Proteomes" id="UP000294814"/>
    </source>
</evidence>
<dbReference type="RefSeq" id="WP_131917211.1">
    <property type="nucleotide sequence ID" value="NZ_SMLG01000013.1"/>
</dbReference>
<feature type="chain" id="PRO_5020845201" evidence="1">
    <location>
        <begin position="22"/>
        <end position="1529"/>
    </location>
</feature>
<dbReference type="Proteomes" id="UP000294814">
    <property type="component" value="Unassembled WGS sequence"/>
</dbReference>
<accession>A0A4R5F3G2</accession>
<feature type="domain" description="Ig-like" evidence="2">
    <location>
        <begin position="952"/>
        <end position="1034"/>
    </location>
</feature>
<proteinExistence type="predicted"/>
<reference evidence="4 5" key="1">
    <citation type="submission" date="2019-03" db="EMBL/GenBank/DDBJ databases">
        <title>Novel species of Flavobacterium.</title>
        <authorList>
            <person name="Liu Q."/>
            <person name="Xin Y.-H."/>
        </authorList>
    </citation>
    <scope>NUCLEOTIDE SEQUENCE [LARGE SCALE GENOMIC DNA]</scope>
    <source>
        <strain evidence="4 5">LB3P52</strain>
    </source>
</reference>
<feature type="signal peptide" evidence="1">
    <location>
        <begin position="1"/>
        <end position="21"/>
    </location>
</feature>
<organism evidence="4 5">
    <name type="scientific">Flavobacterium rhamnosiphilum</name>
    <dbReference type="NCBI Taxonomy" id="2541724"/>
    <lineage>
        <taxon>Bacteria</taxon>
        <taxon>Pseudomonadati</taxon>
        <taxon>Bacteroidota</taxon>
        <taxon>Flavobacteriia</taxon>
        <taxon>Flavobacteriales</taxon>
        <taxon>Flavobacteriaceae</taxon>
        <taxon>Flavobacterium</taxon>
    </lineage>
</organism>
<dbReference type="SUPFAM" id="SSF49899">
    <property type="entry name" value="Concanavalin A-like lectins/glucanases"/>
    <property type="match status" value="1"/>
</dbReference>
<name>A0A4R5F3G2_9FLAO</name>
<dbReference type="InterPro" id="IPR013320">
    <property type="entry name" value="ConA-like_dom_sf"/>
</dbReference>
<comment type="caution">
    <text evidence="4">The sequence shown here is derived from an EMBL/GenBank/DDBJ whole genome shotgun (WGS) entry which is preliminary data.</text>
</comment>
<dbReference type="OrthoDB" id="2582440at2"/>
<sequence length="1529" mass="157103">MMKNFSLIALFLILSFSKVSGQTPGLIVEPATGASRSVLDPNNDGYISTSTAGFLGNDKINSEITYRTLIAAGSEPSSDVRNGPNCGFSDFVESVSGGIDPVFHYSNATNWLFRFRMASIAPNAKSYSILIDTDGKFGSTGPNADPTYTPSNPGFEVEIVLATKFGARIYNLEAACGANLVKSYPVDRIQKSIAASTECNPMNFFLEFYVDWADLTPLGFNQNTAMRYAIVDNMAADKSTICSPSSASDIGGVNDTACGSLENCFTEVINNQPPCSPSSTTTCVFSDCPVITLPLSPGATTVNGTSTEANGTTIRVYKNTVLIGSTTVTGGGTWSLTGISPAFVIGDKISATAQATGEVVSGTNCNNATTVNDVCTPMPTSVAASVNKGFTGTGVIGAQIKVYFNNTLLNPNGGNIWTAGSPNTITVDNAGNYLWKCDPGSGQTTSSTSGSPCLADGNYKITQTLSGKCESAPVWVSIGINCTVANTTTTPSIITTVIPSTTSITGSVPSPDNISGVAVMLFVNDFQVGATTTNASGSWTIGSLSLKVCDVITVKAIRTGKCISLSPAAIKISGGISTAPEITGTYCGTTTSVRGTSSEPNGTFIQLYNGAATIGSPITVSNGLWTVSGISIAPGITITAKATNSTDCESESVASAGVLVGSQTANAVTITPASIVEFTTFISGTGTNGDTIKLYIDGYPVYTDLAETTLATAVVAGTSWTISTIYANALYSGGKVTATATSGSNCEGPKSDETPVTCSPPSKTLTVNPDNTTVCSGSVVANVQVESSQTGVVYQIFNNTLSANSGASILGTGGTITLTSATLTANATLSIKAIKFPFGSCTETLDETVTVTVNAVPTLSLAVGSDATSICANTSTNITVALSEVGFNYQLRNNANNSNIGSVVAGTGGTINLPTGSLSATTTFNVTATGVAPSSCTGQLTATKTITIISAPTAPTAANVNRDNFNSDDAGTIDLSVSGGSGTQVAWFTSSCGGTAMGTGNPLTIASPTITTTYYARWEDGTCSSSCQSVTVTVVASDNVLWLKADKGVNAPASVPADGTTLTTWYDLSSGTVQNGVQATAVSGQSETSLPVMPTYKYDVATSINFNPVMQFDAAAAAGLGNAVQMDTPTALSQTIFVVFKAAGTGGSQYDQGLLYGGDISSPGVSNSDMSFGIANTSKLSFGGGSNGDYYNQGDFGLLGLPSIGVLKREVINNDDVNYSLYANGATDEVNISAKYITPAATGAGLPLTNSVRLGKHFSAFADSNADAKLNGSIAEVLVYNRVLTDAERKTVESYLAIKYGVTITSGTDVLGAAIGNNSYDYVNSAGTVIWVSDATYKYDVFSLGRDDLYGLNQRISKSIDANSVLTVSTDTGLSNLNLDSARLAINGDKEFILFANNTGSAALPLQQATELPTSITTRLNREWKTKLSNTDGTNISGVSLNFDLTGITLTGATASSLVLLIDTDGDGDLTTGTITQKSVSSYSGSQAVFNNITFNNGEVFTLGVTTLTNTAPVAVDDTYSVAEEGTIT</sequence>
<evidence type="ECO:0000259" key="2">
    <source>
        <dbReference type="Pfam" id="PF19081"/>
    </source>
</evidence>
<dbReference type="EMBL" id="SMLG01000013">
    <property type="protein sequence ID" value="TDE42162.1"/>
    <property type="molecule type" value="Genomic_DNA"/>
</dbReference>
<feature type="domain" description="DUF8202" evidence="3">
    <location>
        <begin position="1288"/>
        <end position="1499"/>
    </location>
</feature>
<dbReference type="InterPro" id="IPR058515">
    <property type="entry name" value="DUF8202"/>
</dbReference>
<feature type="non-terminal residue" evidence="4">
    <location>
        <position position="1529"/>
    </location>
</feature>
<dbReference type="InterPro" id="IPR044023">
    <property type="entry name" value="Ig_7"/>
</dbReference>
<dbReference type="Gene3D" id="2.60.120.200">
    <property type="match status" value="1"/>
</dbReference>
<protein>
    <submittedName>
        <fullName evidence="4">Uncharacterized protein</fullName>
    </submittedName>
</protein>
<dbReference type="Pfam" id="PF26628">
    <property type="entry name" value="DUF8202"/>
    <property type="match status" value="1"/>
</dbReference>
<keyword evidence="1" id="KW-0732">Signal</keyword>
<dbReference type="Pfam" id="PF19081">
    <property type="entry name" value="Ig_7"/>
    <property type="match status" value="1"/>
</dbReference>
<evidence type="ECO:0000313" key="4">
    <source>
        <dbReference type="EMBL" id="TDE42162.1"/>
    </source>
</evidence>
<keyword evidence="5" id="KW-1185">Reference proteome</keyword>
<gene>
    <name evidence="4" type="ORF">E0I26_14800</name>
</gene>
<evidence type="ECO:0000256" key="1">
    <source>
        <dbReference type="SAM" id="SignalP"/>
    </source>
</evidence>
<dbReference type="GO" id="GO:0004553">
    <property type="term" value="F:hydrolase activity, hydrolyzing O-glycosyl compounds"/>
    <property type="evidence" value="ECO:0007669"/>
    <property type="project" value="UniProtKB-ARBA"/>
</dbReference>
<dbReference type="GO" id="GO:0005975">
    <property type="term" value="P:carbohydrate metabolic process"/>
    <property type="evidence" value="ECO:0007669"/>
    <property type="project" value="UniProtKB-ARBA"/>
</dbReference>